<keyword evidence="3" id="KW-1185">Reference proteome</keyword>
<feature type="domain" description="COG4 transport protein middle alpha-helical bundle" evidence="1">
    <location>
        <begin position="1"/>
        <end position="120"/>
    </location>
</feature>
<dbReference type="InterPro" id="IPR013167">
    <property type="entry name" value="COG4_M"/>
</dbReference>
<reference evidence="2 3" key="1">
    <citation type="submission" date="2018-11" db="EMBL/GenBank/DDBJ databases">
        <authorList>
            <consortium name="Pathogen Informatics"/>
        </authorList>
    </citation>
    <scope>NUCLEOTIDE SEQUENCE [LARGE SCALE GENOMIC DNA]</scope>
    <source>
        <strain evidence="2 3">Egypt</strain>
    </source>
</reference>
<proteinExistence type="predicted"/>
<evidence type="ECO:0000313" key="2">
    <source>
        <dbReference type="EMBL" id="VDP93817.1"/>
    </source>
</evidence>
<dbReference type="OrthoDB" id="47059at2759"/>
<evidence type="ECO:0000259" key="1">
    <source>
        <dbReference type="Pfam" id="PF08318"/>
    </source>
</evidence>
<dbReference type="EMBL" id="UZAN01064786">
    <property type="protein sequence ID" value="VDP93817.1"/>
    <property type="molecule type" value="Genomic_DNA"/>
</dbReference>
<protein>
    <recommendedName>
        <fullName evidence="1">COG4 transport protein middle alpha-helical bundle domain-containing protein</fullName>
    </recommendedName>
</protein>
<dbReference type="AlphaFoldDB" id="A0A3P8GX51"/>
<sequence length="128" mass="13979">MFGIISLIQTECDTLVRRVLDRFRAQHRLSELFRLIQPSVGSGGKLAHPGLLSNMVGTGGSAGNTAGVVGTVSSAEQVQLERVLTLEPILSEIVLLNTRIDLYMRFMRRHVTSDLNSAELSADELEGE</sequence>
<accession>A0A3P8GX51</accession>
<dbReference type="Pfam" id="PF08318">
    <property type="entry name" value="COG4_m"/>
    <property type="match status" value="1"/>
</dbReference>
<name>A0A3P8GX51_9TREM</name>
<dbReference type="Proteomes" id="UP000272942">
    <property type="component" value="Unassembled WGS sequence"/>
</dbReference>
<gene>
    <name evidence="2" type="ORF">ECPE_LOCUS16545</name>
</gene>
<organism evidence="2 3">
    <name type="scientific">Echinostoma caproni</name>
    <dbReference type="NCBI Taxonomy" id="27848"/>
    <lineage>
        <taxon>Eukaryota</taxon>
        <taxon>Metazoa</taxon>
        <taxon>Spiralia</taxon>
        <taxon>Lophotrochozoa</taxon>
        <taxon>Platyhelminthes</taxon>
        <taxon>Trematoda</taxon>
        <taxon>Digenea</taxon>
        <taxon>Plagiorchiida</taxon>
        <taxon>Echinostomata</taxon>
        <taxon>Echinostomatoidea</taxon>
        <taxon>Echinostomatidae</taxon>
        <taxon>Echinostoma</taxon>
    </lineage>
</organism>
<evidence type="ECO:0000313" key="3">
    <source>
        <dbReference type="Proteomes" id="UP000272942"/>
    </source>
</evidence>